<evidence type="ECO:0000313" key="7">
    <source>
        <dbReference type="Proteomes" id="UP000287171"/>
    </source>
</evidence>
<evidence type="ECO:0000256" key="1">
    <source>
        <dbReference type="ARBA" id="ARBA00022630"/>
    </source>
</evidence>
<feature type="domain" description="FAD-binding" evidence="5">
    <location>
        <begin position="3"/>
        <end position="57"/>
    </location>
</feature>
<protein>
    <recommendedName>
        <fullName evidence="5">FAD-binding domain-containing protein</fullName>
    </recommendedName>
</protein>
<accession>A0A402BEK4</accession>
<comment type="caution">
    <text evidence="6">The sequence shown here is derived from an EMBL/GenBank/DDBJ whole genome shotgun (WGS) entry which is preliminary data.</text>
</comment>
<dbReference type="PANTHER" id="PTHR46972:SF1">
    <property type="entry name" value="FAD DEPENDENT OXIDOREDUCTASE DOMAIN-CONTAINING PROTEIN"/>
    <property type="match status" value="1"/>
</dbReference>
<dbReference type="InterPro" id="IPR036188">
    <property type="entry name" value="FAD/NAD-bd_sf"/>
</dbReference>
<dbReference type="InterPro" id="IPR002938">
    <property type="entry name" value="FAD-bd"/>
</dbReference>
<evidence type="ECO:0000256" key="4">
    <source>
        <dbReference type="ARBA" id="ARBA00023033"/>
    </source>
</evidence>
<evidence type="ECO:0000313" key="6">
    <source>
        <dbReference type="EMBL" id="GCE29861.1"/>
    </source>
</evidence>
<keyword evidence="1" id="KW-0285">Flavoprotein</keyword>
<organism evidence="6 7">
    <name type="scientific">Dictyobacter alpinus</name>
    <dbReference type="NCBI Taxonomy" id="2014873"/>
    <lineage>
        <taxon>Bacteria</taxon>
        <taxon>Bacillati</taxon>
        <taxon>Chloroflexota</taxon>
        <taxon>Ktedonobacteria</taxon>
        <taxon>Ktedonobacterales</taxon>
        <taxon>Dictyobacteraceae</taxon>
        <taxon>Dictyobacter</taxon>
    </lineage>
</organism>
<dbReference type="Pfam" id="PF01494">
    <property type="entry name" value="FAD_binding_3"/>
    <property type="match status" value="1"/>
</dbReference>
<dbReference type="Gene3D" id="3.50.50.60">
    <property type="entry name" value="FAD/NAD(P)-binding domain"/>
    <property type="match status" value="1"/>
</dbReference>
<reference evidence="7" key="1">
    <citation type="submission" date="2018-12" db="EMBL/GenBank/DDBJ databases">
        <title>Tengunoibacter tsumagoiensis gen. nov., sp. nov., Dictyobacter kobayashii sp. nov., D. alpinus sp. nov., and D. joshuensis sp. nov. and description of Dictyobacteraceae fam. nov. within the order Ktedonobacterales isolated from Tengu-no-mugimeshi.</title>
        <authorList>
            <person name="Wang C.M."/>
            <person name="Zheng Y."/>
            <person name="Sakai Y."/>
            <person name="Toyoda A."/>
            <person name="Minakuchi Y."/>
            <person name="Abe K."/>
            <person name="Yokota A."/>
            <person name="Yabe S."/>
        </authorList>
    </citation>
    <scope>NUCLEOTIDE SEQUENCE [LARGE SCALE GENOMIC DNA]</scope>
    <source>
        <strain evidence="7">Uno16</strain>
    </source>
</reference>
<proteinExistence type="predicted"/>
<dbReference type="EMBL" id="BIFT01000002">
    <property type="protein sequence ID" value="GCE29861.1"/>
    <property type="molecule type" value="Genomic_DNA"/>
</dbReference>
<dbReference type="SUPFAM" id="SSF51905">
    <property type="entry name" value="FAD/NAD(P)-binding domain"/>
    <property type="match status" value="1"/>
</dbReference>
<dbReference type="AlphaFoldDB" id="A0A402BEK4"/>
<keyword evidence="7" id="KW-1185">Reference proteome</keyword>
<name>A0A402BEK4_9CHLR</name>
<dbReference type="GO" id="GO:0004497">
    <property type="term" value="F:monooxygenase activity"/>
    <property type="evidence" value="ECO:0007669"/>
    <property type="project" value="UniProtKB-KW"/>
</dbReference>
<sequence>MTLLGDAAHLMSPFAGEGANLAMLDGAELAEALLANPDNMEIALASYEAALFPRSEAAASEAQRNLQLCFQPDAPQGMLDLMVQYTSQRG</sequence>
<keyword evidence="4" id="KW-0503">Monooxygenase</keyword>
<evidence type="ECO:0000259" key="5">
    <source>
        <dbReference type="Pfam" id="PF01494"/>
    </source>
</evidence>
<evidence type="ECO:0000256" key="2">
    <source>
        <dbReference type="ARBA" id="ARBA00022827"/>
    </source>
</evidence>
<dbReference type="Proteomes" id="UP000287171">
    <property type="component" value="Unassembled WGS sequence"/>
</dbReference>
<dbReference type="PANTHER" id="PTHR46972">
    <property type="entry name" value="MONOOXYGENASE ASQM-RELATED"/>
    <property type="match status" value="1"/>
</dbReference>
<gene>
    <name evidence="6" type="ORF">KDA_53450</name>
</gene>
<keyword evidence="3" id="KW-0560">Oxidoreductase</keyword>
<dbReference type="GO" id="GO:0071949">
    <property type="term" value="F:FAD binding"/>
    <property type="evidence" value="ECO:0007669"/>
    <property type="project" value="InterPro"/>
</dbReference>
<evidence type="ECO:0000256" key="3">
    <source>
        <dbReference type="ARBA" id="ARBA00023002"/>
    </source>
</evidence>
<keyword evidence="2" id="KW-0274">FAD</keyword>